<dbReference type="Proteomes" id="UP000324927">
    <property type="component" value="Unassembled WGS sequence"/>
</dbReference>
<evidence type="ECO:0000313" key="1">
    <source>
        <dbReference type="EMBL" id="KAA0592696.1"/>
    </source>
</evidence>
<comment type="caution">
    <text evidence="1">The sequence shown here is derived from an EMBL/GenBank/DDBJ whole genome shotgun (WGS) entry which is preliminary data.</text>
</comment>
<name>A0A5A9GE55_AZOLI</name>
<dbReference type="AlphaFoldDB" id="A0A5A9GE55"/>
<accession>A0A5A9GE55</accession>
<organism evidence="1 2">
    <name type="scientific">Azospirillum lipoferum</name>
    <dbReference type="NCBI Taxonomy" id="193"/>
    <lineage>
        <taxon>Bacteria</taxon>
        <taxon>Pseudomonadati</taxon>
        <taxon>Pseudomonadota</taxon>
        <taxon>Alphaproteobacteria</taxon>
        <taxon>Rhodospirillales</taxon>
        <taxon>Azospirillaceae</taxon>
        <taxon>Azospirillum</taxon>
    </lineage>
</organism>
<dbReference type="CDD" id="cd00093">
    <property type="entry name" value="HTH_XRE"/>
    <property type="match status" value="1"/>
</dbReference>
<gene>
    <name evidence="1" type="ORF">FZ942_26455</name>
</gene>
<evidence type="ECO:0000313" key="2">
    <source>
        <dbReference type="Proteomes" id="UP000324927"/>
    </source>
</evidence>
<dbReference type="GO" id="GO:0003677">
    <property type="term" value="F:DNA binding"/>
    <property type="evidence" value="ECO:0007669"/>
    <property type="project" value="InterPro"/>
</dbReference>
<reference evidence="1 2" key="1">
    <citation type="submission" date="2019-08" db="EMBL/GenBank/DDBJ databases">
        <authorList>
            <person name="Grouzdev D."/>
            <person name="Tikhonova E."/>
            <person name="Kravchenko I."/>
        </authorList>
    </citation>
    <scope>NUCLEOTIDE SEQUENCE [LARGE SCALE GENOMIC DNA]</scope>
    <source>
        <strain evidence="1 2">59b</strain>
    </source>
</reference>
<sequence length="126" mass="13447">MSALTTRLRCRMDFLGLGVDETAVRVGVRYKVFSRYIAGTAKQNLHPDRFIRLCTVLAVTPDQAFGLAPMPGVDSDAPSDPDTCVSERIRASLSVLDASALRLAADLLESVAKGSVVQGVASHEVS</sequence>
<keyword evidence="2" id="KW-1185">Reference proteome</keyword>
<dbReference type="InterPro" id="IPR001387">
    <property type="entry name" value="Cro/C1-type_HTH"/>
</dbReference>
<dbReference type="OrthoDB" id="8115576at2"/>
<dbReference type="InterPro" id="IPR010982">
    <property type="entry name" value="Lambda_DNA-bd_dom_sf"/>
</dbReference>
<proteinExistence type="predicted"/>
<dbReference type="EMBL" id="VTTN01000014">
    <property type="protein sequence ID" value="KAA0592696.1"/>
    <property type="molecule type" value="Genomic_DNA"/>
</dbReference>
<dbReference type="SUPFAM" id="SSF47413">
    <property type="entry name" value="lambda repressor-like DNA-binding domains"/>
    <property type="match status" value="1"/>
</dbReference>
<dbReference type="RefSeq" id="WP_149234063.1">
    <property type="nucleotide sequence ID" value="NZ_JALJXJ010000017.1"/>
</dbReference>
<protein>
    <submittedName>
        <fullName evidence="1">Helix-turn-helix transcriptional regulator</fullName>
    </submittedName>
</protein>